<dbReference type="AlphaFoldDB" id="A0A317ZEK4"/>
<keyword evidence="6 14" id="KW-0812">Transmembrane</keyword>
<dbReference type="OrthoDB" id="9760333at2"/>
<dbReference type="InterPro" id="IPR037066">
    <property type="entry name" value="Plug_dom_sf"/>
</dbReference>
<dbReference type="InterPro" id="IPR012910">
    <property type="entry name" value="Plug_dom"/>
</dbReference>
<feature type="domain" description="TonB-dependent receptor-like beta-barrel" evidence="18">
    <location>
        <begin position="239"/>
        <end position="687"/>
    </location>
</feature>
<evidence type="ECO:0000256" key="15">
    <source>
        <dbReference type="RuleBase" id="RU003357"/>
    </source>
</evidence>
<reference evidence="20 21" key="1">
    <citation type="submission" date="2018-05" db="EMBL/GenBank/DDBJ databases">
        <title>Coraliomargarita sinensis sp. nov., isolated from a marine solar saltern.</title>
        <authorList>
            <person name="Zhou L.Y."/>
        </authorList>
    </citation>
    <scope>NUCLEOTIDE SEQUENCE [LARGE SCALE GENOMIC DNA]</scope>
    <source>
        <strain evidence="20 21">WN38</strain>
    </source>
</reference>
<keyword evidence="13 14" id="KW-0998">Cell outer membrane</keyword>
<dbReference type="GO" id="GO:0015891">
    <property type="term" value="P:siderophore transport"/>
    <property type="evidence" value="ECO:0007669"/>
    <property type="project" value="InterPro"/>
</dbReference>
<evidence type="ECO:0000256" key="11">
    <source>
        <dbReference type="ARBA" id="ARBA00023136"/>
    </source>
</evidence>
<protein>
    <submittedName>
        <fullName evidence="20">TonB-dependent siderophore receptor</fullName>
    </submittedName>
</protein>
<dbReference type="NCBIfam" id="TIGR01783">
    <property type="entry name" value="TonB-siderophor"/>
    <property type="match status" value="1"/>
</dbReference>
<keyword evidence="7 17" id="KW-0732">Signal</keyword>
<dbReference type="InterPro" id="IPR000531">
    <property type="entry name" value="Beta-barrel_TonB"/>
</dbReference>
<evidence type="ECO:0000256" key="14">
    <source>
        <dbReference type="PROSITE-ProRule" id="PRU01360"/>
    </source>
</evidence>
<evidence type="ECO:0000256" key="5">
    <source>
        <dbReference type="ARBA" id="ARBA00022496"/>
    </source>
</evidence>
<evidence type="ECO:0000256" key="1">
    <source>
        <dbReference type="ARBA" id="ARBA00004571"/>
    </source>
</evidence>
<evidence type="ECO:0000256" key="6">
    <source>
        <dbReference type="ARBA" id="ARBA00022692"/>
    </source>
</evidence>
<evidence type="ECO:0000256" key="9">
    <source>
        <dbReference type="ARBA" id="ARBA00023065"/>
    </source>
</evidence>
<dbReference type="InterPro" id="IPR010105">
    <property type="entry name" value="TonB_sidphr_rcpt"/>
</dbReference>
<gene>
    <name evidence="20" type="ORF">DDZ13_10900</name>
</gene>
<keyword evidence="11 14" id="KW-0472">Membrane</keyword>
<dbReference type="Pfam" id="PF00593">
    <property type="entry name" value="TonB_dep_Rec_b-barrel"/>
    <property type="match status" value="1"/>
</dbReference>
<dbReference type="SUPFAM" id="SSF56935">
    <property type="entry name" value="Porins"/>
    <property type="match status" value="1"/>
</dbReference>
<dbReference type="PROSITE" id="PS52016">
    <property type="entry name" value="TONB_DEPENDENT_REC_3"/>
    <property type="match status" value="1"/>
</dbReference>
<organism evidence="20 21">
    <name type="scientific">Coraliomargarita sinensis</name>
    <dbReference type="NCBI Taxonomy" id="2174842"/>
    <lineage>
        <taxon>Bacteria</taxon>
        <taxon>Pseudomonadati</taxon>
        <taxon>Verrucomicrobiota</taxon>
        <taxon>Opitutia</taxon>
        <taxon>Puniceicoccales</taxon>
        <taxon>Coraliomargaritaceae</taxon>
        <taxon>Coraliomargarita</taxon>
    </lineage>
</organism>
<dbReference type="InterPro" id="IPR039426">
    <property type="entry name" value="TonB-dep_rcpt-like"/>
</dbReference>
<keyword evidence="9" id="KW-0406">Ion transport</keyword>
<comment type="subcellular location">
    <subcellularLocation>
        <location evidence="1 14">Cell outer membrane</location>
        <topology evidence="1 14">Multi-pass membrane protein</topology>
    </subcellularLocation>
</comment>
<evidence type="ECO:0000256" key="10">
    <source>
        <dbReference type="ARBA" id="ARBA00023077"/>
    </source>
</evidence>
<keyword evidence="21" id="KW-1185">Reference proteome</keyword>
<evidence type="ECO:0000313" key="20">
    <source>
        <dbReference type="EMBL" id="PXA03786.1"/>
    </source>
</evidence>
<keyword evidence="4 14" id="KW-1134">Transmembrane beta strand</keyword>
<evidence type="ECO:0000256" key="4">
    <source>
        <dbReference type="ARBA" id="ARBA00022452"/>
    </source>
</evidence>
<evidence type="ECO:0000256" key="16">
    <source>
        <dbReference type="SAM" id="MobiDB-lite"/>
    </source>
</evidence>
<dbReference type="PANTHER" id="PTHR32552">
    <property type="entry name" value="FERRICHROME IRON RECEPTOR-RELATED"/>
    <property type="match status" value="1"/>
</dbReference>
<keyword evidence="5" id="KW-0410">Iron transport</keyword>
<dbReference type="Proteomes" id="UP000247099">
    <property type="component" value="Unassembled WGS sequence"/>
</dbReference>
<proteinExistence type="inferred from homology"/>
<feature type="chain" id="PRO_5016444028" evidence="17">
    <location>
        <begin position="30"/>
        <end position="718"/>
    </location>
</feature>
<accession>A0A317ZEK4</accession>
<evidence type="ECO:0000256" key="2">
    <source>
        <dbReference type="ARBA" id="ARBA00009810"/>
    </source>
</evidence>
<comment type="similarity">
    <text evidence="2 14 15">Belongs to the TonB-dependent receptor family.</text>
</comment>
<evidence type="ECO:0000256" key="12">
    <source>
        <dbReference type="ARBA" id="ARBA00023170"/>
    </source>
</evidence>
<evidence type="ECO:0000256" key="8">
    <source>
        <dbReference type="ARBA" id="ARBA00023004"/>
    </source>
</evidence>
<evidence type="ECO:0000256" key="7">
    <source>
        <dbReference type="ARBA" id="ARBA00022729"/>
    </source>
</evidence>
<dbReference type="PANTHER" id="PTHR32552:SF68">
    <property type="entry name" value="FERRICHROME OUTER MEMBRANE TRANSPORTER_PHAGE RECEPTOR"/>
    <property type="match status" value="1"/>
</dbReference>
<dbReference type="InterPro" id="IPR036942">
    <property type="entry name" value="Beta-barrel_TonB_sf"/>
</dbReference>
<keyword evidence="3 14" id="KW-0813">Transport</keyword>
<dbReference type="Gene3D" id="2.40.170.20">
    <property type="entry name" value="TonB-dependent receptor, beta-barrel domain"/>
    <property type="match status" value="1"/>
</dbReference>
<keyword evidence="12 20" id="KW-0675">Receptor</keyword>
<name>A0A317ZEK4_9BACT</name>
<dbReference type="GO" id="GO:0009279">
    <property type="term" value="C:cell outer membrane"/>
    <property type="evidence" value="ECO:0007669"/>
    <property type="project" value="UniProtKB-SubCell"/>
</dbReference>
<feature type="region of interest" description="Disordered" evidence="16">
    <location>
        <begin position="383"/>
        <end position="406"/>
    </location>
</feature>
<dbReference type="GO" id="GO:0038023">
    <property type="term" value="F:signaling receptor activity"/>
    <property type="evidence" value="ECO:0007669"/>
    <property type="project" value="InterPro"/>
</dbReference>
<feature type="domain" description="TonB-dependent receptor plug" evidence="19">
    <location>
        <begin position="72"/>
        <end position="167"/>
    </location>
</feature>
<evidence type="ECO:0000259" key="19">
    <source>
        <dbReference type="Pfam" id="PF07715"/>
    </source>
</evidence>
<dbReference type="FunCoup" id="A0A317ZEK4">
    <property type="interactions" value="70"/>
</dbReference>
<evidence type="ECO:0000256" key="13">
    <source>
        <dbReference type="ARBA" id="ARBA00023237"/>
    </source>
</evidence>
<dbReference type="RefSeq" id="WP_110131482.1">
    <property type="nucleotide sequence ID" value="NZ_QHJQ01000007.1"/>
</dbReference>
<keyword evidence="8" id="KW-0408">Iron</keyword>
<dbReference type="Pfam" id="PF07715">
    <property type="entry name" value="Plug"/>
    <property type="match status" value="1"/>
</dbReference>
<evidence type="ECO:0000256" key="3">
    <source>
        <dbReference type="ARBA" id="ARBA00022448"/>
    </source>
</evidence>
<comment type="caution">
    <text evidence="20">The sequence shown here is derived from an EMBL/GenBank/DDBJ whole genome shotgun (WGS) entry which is preliminary data.</text>
</comment>
<evidence type="ECO:0000256" key="17">
    <source>
        <dbReference type="SAM" id="SignalP"/>
    </source>
</evidence>
<feature type="signal peptide" evidence="17">
    <location>
        <begin position="1"/>
        <end position="29"/>
    </location>
</feature>
<dbReference type="Gene3D" id="2.170.130.10">
    <property type="entry name" value="TonB-dependent receptor, plug domain"/>
    <property type="match status" value="1"/>
</dbReference>
<evidence type="ECO:0000313" key="21">
    <source>
        <dbReference type="Proteomes" id="UP000247099"/>
    </source>
</evidence>
<dbReference type="EMBL" id="QHJQ01000007">
    <property type="protein sequence ID" value="PXA03786.1"/>
    <property type="molecule type" value="Genomic_DNA"/>
</dbReference>
<dbReference type="GO" id="GO:0015344">
    <property type="term" value="F:siderophore uptake transmembrane transporter activity"/>
    <property type="evidence" value="ECO:0007669"/>
    <property type="project" value="TreeGrafter"/>
</dbReference>
<sequence>MSYKNKETYSPRLLSTAAFLMALSGPATFADTAAESSDSAEKDVVDLPGYVAKGTELYTDQINALKTPTPIINVPQSLSITDSETISQRGFDSIGDIVTYTPGVNMSMGEGHRDAVVFRGVRSTADFFVDGVRDDVQYYRPLYNVEQVEILRGPNALFFGRGGAGGVLNRVMKKGEIGDDFNAFTFGVDSFGAFDGQWDSNIGIDEKSAFRINAFYEHLDNHREFFDGERFGVTPTFRFQFTEDTTLDVSYEYMDHERFIDRGVPTGADGEPVDDFEDIVFGDPDHNESTLEAHVFRALLQHRFSDVLKGNLTASYGTYDKYYANFYAADYDEIATPDVVTLDGYVDQTERDNFILSGNLIGEFETGDIEHTLIFGGEFIDTSSDQDRFNPDFDPGPGTEDTADFSISGRDAPGTGFNAGGLDAGPFTDRNDATQSDLSVYSFFLQDEIQLLEELQVVLGLRYDSFDIDVVDVENGTSGSQRDEEVTPRLGLVYKPQENISVYASYSETFLPQSGEQFANLGDEGLDPDEFSNLEAGVKWDFAEGLSFTAAVFEIQQDAARSDGESGGSVEEIDVQGFEAQISGYITDDWFISAGYSYMEGEDTNGFDPREIPEHTFSIWNRYQLTEKLGLGLGATYQDESYISNVDPDDLPLSGPRAELPSYVRVDAAAYYQLTENLRLQLNIENLLDELYFPSAHSTHQATVGAPINARLSISGRF</sequence>
<dbReference type="CDD" id="cd01347">
    <property type="entry name" value="ligand_gated_channel"/>
    <property type="match status" value="1"/>
</dbReference>
<keyword evidence="10 15" id="KW-0798">TonB box</keyword>
<evidence type="ECO:0000259" key="18">
    <source>
        <dbReference type="Pfam" id="PF00593"/>
    </source>
</evidence>
<dbReference type="InParanoid" id="A0A317ZEK4"/>